<proteinExistence type="inferred from homology"/>
<evidence type="ECO:0000256" key="3">
    <source>
        <dbReference type="ARBA" id="ARBA00023002"/>
    </source>
</evidence>
<feature type="transmembrane region" description="Helical" evidence="6">
    <location>
        <begin position="9"/>
        <end position="28"/>
    </location>
</feature>
<keyword evidence="6" id="KW-0812">Transmembrane</keyword>
<dbReference type="InterPro" id="IPR036249">
    <property type="entry name" value="Thioredoxin-like_sf"/>
</dbReference>
<dbReference type="Proteomes" id="UP000178179">
    <property type="component" value="Unassembled WGS sequence"/>
</dbReference>
<dbReference type="Pfam" id="PF01323">
    <property type="entry name" value="DSBA"/>
    <property type="match status" value="1"/>
</dbReference>
<dbReference type="PROSITE" id="PS51352">
    <property type="entry name" value="THIOREDOXIN_2"/>
    <property type="match status" value="1"/>
</dbReference>
<comment type="caution">
    <text evidence="8">The sequence shown here is derived from an EMBL/GenBank/DDBJ whole genome shotgun (WGS) entry which is preliminary data.</text>
</comment>
<reference evidence="8 9" key="1">
    <citation type="journal article" date="2016" name="Nat. Commun.">
        <title>Thousands of microbial genomes shed light on interconnected biogeochemical processes in an aquifer system.</title>
        <authorList>
            <person name="Anantharaman K."/>
            <person name="Brown C.T."/>
            <person name="Hug L.A."/>
            <person name="Sharon I."/>
            <person name="Castelle C.J."/>
            <person name="Probst A.J."/>
            <person name="Thomas B.C."/>
            <person name="Singh A."/>
            <person name="Wilkins M.J."/>
            <person name="Karaoz U."/>
            <person name="Brodie E.L."/>
            <person name="Williams K.H."/>
            <person name="Hubbard S.S."/>
            <person name="Banfield J.F."/>
        </authorList>
    </citation>
    <scope>NUCLEOTIDE SEQUENCE [LARGE SCALE GENOMIC DNA]</scope>
</reference>
<sequence length="240" mass="25840">MENQTQNPYVVPVAIVVAGLLIAGAVVYNGGSFGNDGLGNTAPTQSEVVTPAEVAKAVGLKKVEFEKCVAEKRGTERVDTNLQEATSVGIGGTPTSIIVTPSGEQYFMVGALPADMLDAYVAAAIEDDAAKLTELEGQFGLPDAPDVPVLEEGDHLRGSIDAPVVLIEYSDLECPYCKRFHPEVKQMIEKYGDKIVWAYRHFPLEAIHSSARPLAEGSECAAQLGGNDKFWEYVDYVFEN</sequence>
<dbReference type="Gene3D" id="3.40.30.10">
    <property type="entry name" value="Glutaredoxin"/>
    <property type="match status" value="2"/>
</dbReference>
<evidence type="ECO:0000313" key="9">
    <source>
        <dbReference type="Proteomes" id="UP000178179"/>
    </source>
</evidence>
<dbReference type="InterPro" id="IPR012336">
    <property type="entry name" value="Thioredoxin-like_fold"/>
</dbReference>
<evidence type="ECO:0000256" key="6">
    <source>
        <dbReference type="SAM" id="Phobius"/>
    </source>
</evidence>
<dbReference type="PANTHER" id="PTHR13887">
    <property type="entry name" value="GLUTATHIONE S-TRANSFERASE KAPPA"/>
    <property type="match status" value="1"/>
</dbReference>
<evidence type="ECO:0000256" key="2">
    <source>
        <dbReference type="ARBA" id="ARBA00022729"/>
    </source>
</evidence>
<gene>
    <name evidence="8" type="ORF">A2119_01190</name>
</gene>
<dbReference type="SUPFAM" id="SSF52833">
    <property type="entry name" value="Thioredoxin-like"/>
    <property type="match status" value="1"/>
</dbReference>
<dbReference type="GO" id="GO:0016491">
    <property type="term" value="F:oxidoreductase activity"/>
    <property type="evidence" value="ECO:0007669"/>
    <property type="project" value="UniProtKB-KW"/>
</dbReference>
<dbReference type="InterPro" id="IPR001853">
    <property type="entry name" value="DSBA-like_thioredoxin_dom"/>
</dbReference>
<evidence type="ECO:0000313" key="8">
    <source>
        <dbReference type="EMBL" id="OGY56982.1"/>
    </source>
</evidence>
<accession>A0A1G1YXA4</accession>
<dbReference type="Pfam" id="PF13462">
    <property type="entry name" value="Thioredoxin_4"/>
    <property type="match status" value="1"/>
</dbReference>
<keyword evidence="2" id="KW-0732">Signal</keyword>
<evidence type="ECO:0000256" key="4">
    <source>
        <dbReference type="ARBA" id="ARBA00023157"/>
    </source>
</evidence>
<evidence type="ECO:0000259" key="7">
    <source>
        <dbReference type="PROSITE" id="PS51352"/>
    </source>
</evidence>
<keyword evidence="3" id="KW-0560">Oxidoreductase</keyword>
<feature type="domain" description="Thioredoxin" evidence="7">
    <location>
        <begin position="119"/>
        <end position="240"/>
    </location>
</feature>
<keyword evidence="4" id="KW-1015">Disulfide bond</keyword>
<evidence type="ECO:0000256" key="5">
    <source>
        <dbReference type="ARBA" id="ARBA00023284"/>
    </source>
</evidence>
<dbReference type="CDD" id="cd02972">
    <property type="entry name" value="DsbA_family"/>
    <property type="match status" value="1"/>
</dbReference>
<keyword evidence="5" id="KW-0676">Redox-active center</keyword>
<dbReference type="EMBL" id="MHIS01000002">
    <property type="protein sequence ID" value="OGY56982.1"/>
    <property type="molecule type" value="Genomic_DNA"/>
</dbReference>
<protein>
    <recommendedName>
        <fullName evidence="7">Thioredoxin domain-containing protein</fullName>
    </recommendedName>
</protein>
<organism evidence="8 9">
    <name type="scientific">Candidatus Colwellbacteria bacterium GWA2_46_10</name>
    <dbReference type="NCBI Taxonomy" id="1797684"/>
    <lineage>
        <taxon>Bacteria</taxon>
        <taxon>Candidatus Colwelliibacteriota</taxon>
    </lineage>
</organism>
<dbReference type="InterPro" id="IPR013766">
    <property type="entry name" value="Thioredoxin_domain"/>
</dbReference>
<dbReference type="PANTHER" id="PTHR13887:SF14">
    <property type="entry name" value="DISULFIDE BOND FORMATION PROTEIN D"/>
    <property type="match status" value="1"/>
</dbReference>
<keyword evidence="6" id="KW-0472">Membrane</keyword>
<dbReference type="AlphaFoldDB" id="A0A1G1YXA4"/>
<keyword evidence="6" id="KW-1133">Transmembrane helix</keyword>
<comment type="similarity">
    <text evidence="1">Belongs to the thioredoxin family. DsbA subfamily.</text>
</comment>
<name>A0A1G1YXA4_9BACT</name>
<evidence type="ECO:0000256" key="1">
    <source>
        <dbReference type="ARBA" id="ARBA00005791"/>
    </source>
</evidence>